<dbReference type="InterPro" id="IPR004839">
    <property type="entry name" value="Aminotransferase_I/II_large"/>
</dbReference>
<dbReference type="InterPro" id="IPR015422">
    <property type="entry name" value="PyrdxlP-dep_Trfase_small"/>
</dbReference>
<evidence type="ECO:0000256" key="4">
    <source>
        <dbReference type="ARBA" id="ARBA00023125"/>
    </source>
</evidence>
<keyword evidence="4 7" id="KW-0238">DNA-binding</keyword>
<evidence type="ECO:0000256" key="5">
    <source>
        <dbReference type="ARBA" id="ARBA00023163"/>
    </source>
</evidence>
<reference evidence="7" key="1">
    <citation type="submission" date="2016-10" db="EMBL/GenBank/DDBJ databases">
        <authorList>
            <person name="Varghese N."/>
            <person name="Submissions S."/>
        </authorList>
    </citation>
    <scope>NUCLEOTIDE SEQUENCE [LARGE SCALE GENOMIC DNA]</scope>
    <source>
        <strain evidence="7">LMG 25555</strain>
    </source>
</reference>
<dbReference type="AlphaFoldDB" id="A0A0J6GBZ2"/>
<accession>A0A0J6GBZ2</accession>
<dbReference type="Proteomes" id="UP000183613">
    <property type="component" value="Unassembled WGS sequence"/>
</dbReference>
<comment type="similarity">
    <text evidence="1">In the C-terminal section; belongs to the class-I pyridoxal-phosphate-dependent aminotransferase family.</text>
</comment>
<dbReference type="GO" id="GO:0008483">
    <property type="term" value="F:transaminase activity"/>
    <property type="evidence" value="ECO:0007669"/>
    <property type="project" value="UniProtKB-KW"/>
</dbReference>
<dbReference type="SUPFAM" id="SSF46785">
    <property type="entry name" value="Winged helix' DNA-binding domain"/>
    <property type="match status" value="1"/>
</dbReference>
<evidence type="ECO:0000256" key="1">
    <source>
        <dbReference type="ARBA" id="ARBA00005384"/>
    </source>
</evidence>
<gene>
    <name evidence="7" type="ORF">SAMN04489800_3889</name>
</gene>
<dbReference type="Pfam" id="PF00392">
    <property type="entry name" value="GntR"/>
    <property type="match status" value="1"/>
</dbReference>
<name>A0A0J6GBZ2_PSEDM</name>
<dbReference type="InterPro" id="IPR051446">
    <property type="entry name" value="HTH_trans_reg/aminotransferase"/>
</dbReference>
<dbReference type="CDD" id="cd07377">
    <property type="entry name" value="WHTH_GntR"/>
    <property type="match status" value="1"/>
</dbReference>
<dbReference type="InterPro" id="IPR036390">
    <property type="entry name" value="WH_DNA-bd_sf"/>
</dbReference>
<dbReference type="InterPro" id="IPR015424">
    <property type="entry name" value="PyrdxlP-dep_Trfase"/>
</dbReference>
<dbReference type="Gene3D" id="3.90.1150.10">
    <property type="entry name" value="Aspartate Aminotransferase, domain 1"/>
    <property type="match status" value="1"/>
</dbReference>
<dbReference type="PATRIC" id="fig|882211.3.peg.3176"/>
<dbReference type="InterPro" id="IPR015421">
    <property type="entry name" value="PyrdxlP-dep_Trfase_major"/>
</dbReference>
<keyword evidence="5" id="KW-0804">Transcription</keyword>
<dbReference type="PANTHER" id="PTHR46577">
    <property type="entry name" value="HTH-TYPE TRANSCRIPTIONAL REGULATORY PROTEIN GABR"/>
    <property type="match status" value="1"/>
</dbReference>
<dbReference type="InterPro" id="IPR000524">
    <property type="entry name" value="Tscrpt_reg_HTH_GntR"/>
</dbReference>
<dbReference type="Gene3D" id="1.10.10.10">
    <property type="entry name" value="Winged helix-like DNA-binding domain superfamily/Winged helix DNA-binding domain"/>
    <property type="match status" value="1"/>
</dbReference>
<keyword evidence="8" id="KW-1185">Reference proteome</keyword>
<keyword evidence="3" id="KW-0805">Transcription regulation</keyword>
<dbReference type="PANTHER" id="PTHR46577:SF1">
    <property type="entry name" value="HTH-TYPE TRANSCRIPTIONAL REGULATORY PROTEIN GABR"/>
    <property type="match status" value="1"/>
</dbReference>
<evidence type="ECO:0000259" key="6">
    <source>
        <dbReference type="PROSITE" id="PS50949"/>
    </source>
</evidence>
<dbReference type="GO" id="GO:0030170">
    <property type="term" value="F:pyridoxal phosphate binding"/>
    <property type="evidence" value="ECO:0007669"/>
    <property type="project" value="InterPro"/>
</dbReference>
<dbReference type="RefSeq" id="WP_048360866.1">
    <property type="nucleotide sequence ID" value="NZ_FNUD01000002.1"/>
</dbReference>
<dbReference type="PROSITE" id="PS50949">
    <property type="entry name" value="HTH_GNTR"/>
    <property type="match status" value="1"/>
</dbReference>
<feature type="domain" description="HTH gntR-type" evidence="6">
    <location>
        <begin position="3"/>
        <end position="71"/>
    </location>
</feature>
<protein>
    <submittedName>
        <fullName evidence="7">DNA-binding transcriptional regulator, MocR family, contains an aminotransferase domain</fullName>
    </submittedName>
</protein>
<dbReference type="OrthoDB" id="9804020at2"/>
<keyword evidence="7" id="KW-0808">Transferase</keyword>
<evidence type="ECO:0000256" key="3">
    <source>
        <dbReference type="ARBA" id="ARBA00023015"/>
    </source>
</evidence>
<dbReference type="Pfam" id="PF00155">
    <property type="entry name" value="Aminotran_1_2"/>
    <property type="match status" value="1"/>
</dbReference>
<dbReference type="SUPFAM" id="SSF53383">
    <property type="entry name" value="PLP-dependent transferases"/>
    <property type="match status" value="1"/>
</dbReference>
<dbReference type="CDD" id="cd00609">
    <property type="entry name" value="AAT_like"/>
    <property type="match status" value="1"/>
</dbReference>
<organism evidence="7 8">
    <name type="scientific">Pseudomonas deceptionensis</name>
    <dbReference type="NCBI Taxonomy" id="882211"/>
    <lineage>
        <taxon>Bacteria</taxon>
        <taxon>Pseudomonadati</taxon>
        <taxon>Pseudomonadota</taxon>
        <taxon>Gammaproteobacteria</taxon>
        <taxon>Pseudomonadales</taxon>
        <taxon>Pseudomonadaceae</taxon>
        <taxon>Pseudomonas</taxon>
    </lineage>
</organism>
<keyword evidence="2" id="KW-0663">Pyridoxal phosphate</keyword>
<dbReference type="InterPro" id="IPR036388">
    <property type="entry name" value="WH-like_DNA-bd_sf"/>
</dbReference>
<dbReference type="SMART" id="SM00345">
    <property type="entry name" value="HTH_GNTR"/>
    <property type="match status" value="1"/>
</dbReference>
<dbReference type="Gene3D" id="3.40.640.10">
    <property type="entry name" value="Type I PLP-dependent aspartate aminotransferase-like (Major domain)"/>
    <property type="match status" value="1"/>
</dbReference>
<evidence type="ECO:0000256" key="2">
    <source>
        <dbReference type="ARBA" id="ARBA00022898"/>
    </source>
</evidence>
<comment type="caution">
    <text evidence="7">The sequence shown here is derived from an EMBL/GenBank/DDBJ whole genome shotgun (WGS) entry which is preliminary data.</text>
</comment>
<evidence type="ECO:0000313" key="7">
    <source>
        <dbReference type="EMBL" id="SEF04364.1"/>
    </source>
</evidence>
<dbReference type="GO" id="GO:0003677">
    <property type="term" value="F:DNA binding"/>
    <property type="evidence" value="ECO:0007669"/>
    <property type="project" value="UniProtKB-KW"/>
</dbReference>
<dbReference type="EMBL" id="FNUD01000002">
    <property type="protein sequence ID" value="SEF04364.1"/>
    <property type="molecule type" value="Genomic_DNA"/>
</dbReference>
<proteinExistence type="inferred from homology"/>
<dbReference type="GO" id="GO:0003700">
    <property type="term" value="F:DNA-binding transcription factor activity"/>
    <property type="evidence" value="ECO:0007669"/>
    <property type="project" value="InterPro"/>
</dbReference>
<keyword evidence="7" id="KW-0032">Aminotransferase</keyword>
<sequence>MSRSRYKSLVDAFAVDIRSGRLPPGTRLPTHRQLAASEGLALVTASRVYAELEAMGLVSGETGRGTFVRETSLPPGHGIDQPDVTAGMLDLNYNYPSLPGQADLLRTALRQLALSGDLESLLRYQPHGGRLHERASVARHLAFSGLNVPAEQVLIVNGAQHGLTVALMALLQPGDVIAVDALTYPGFKALALALHLEILPIPATENGPDLAAFEKVCRSRSVRAIYSMPTLHNPLGWVMSLEQREQLVAIARKHDLLIIEDAAYAFLVENPPTPLAGLAPERTVYVSGFSKSVAAGLRVGFIVSPAEKIGALERIIRVTAWNAPGVMTAITSAWLDDGTVSRLEAQKRKDAQTRQLIADELLAGLHTVRHPSSYFVWLPLSEDARADQVAAALLREQVSVSTAQPFATSVHVPHAIRLALGSVDVVSLREGLAKVKRVVEAHAWA</sequence>
<evidence type="ECO:0000313" key="8">
    <source>
        <dbReference type="Proteomes" id="UP000183613"/>
    </source>
</evidence>